<evidence type="ECO:0000313" key="4">
    <source>
        <dbReference type="EMBL" id="KAK0745778.1"/>
    </source>
</evidence>
<dbReference type="EMBL" id="JAUKUD010000004">
    <property type="protein sequence ID" value="KAK0745778.1"/>
    <property type="molecule type" value="Genomic_DNA"/>
</dbReference>
<dbReference type="SFLD" id="SFLDG01200">
    <property type="entry name" value="SUF1.1"/>
    <property type="match status" value="1"/>
</dbReference>
<comment type="similarity">
    <text evidence="2">Belongs to the GST superfamily.</text>
</comment>
<dbReference type="InterPro" id="IPR012336">
    <property type="entry name" value="Thioredoxin-like_fold"/>
</dbReference>
<dbReference type="Pfam" id="PF17172">
    <property type="entry name" value="GST_N_4"/>
    <property type="match status" value="1"/>
</dbReference>
<dbReference type="InterPro" id="IPR026928">
    <property type="entry name" value="FAX/IsoI-like"/>
</dbReference>
<dbReference type="Proteomes" id="UP001172155">
    <property type="component" value="Unassembled WGS sequence"/>
</dbReference>
<protein>
    <recommendedName>
        <fullName evidence="3">Thioredoxin-like fold domain-containing protein</fullName>
    </recommendedName>
</protein>
<dbReference type="GO" id="GO:0005737">
    <property type="term" value="C:cytoplasm"/>
    <property type="evidence" value="ECO:0007669"/>
    <property type="project" value="TreeGrafter"/>
</dbReference>
<dbReference type="AlphaFoldDB" id="A0AA40EUI1"/>
<sequence length="253" mass="27992">MTSPTPLLTLYSGDRAPQTHSLSMFSTKLQLRLRHANVPYTTAFAARDDAPRKKLPFIKLAETGELVSDTAIITAHLVAAGHLPDVTAALPSAERRATGYCVQAMVEDRLYYLVNYERWYEHATEMREGVFGHLPWGVRHAVGYGARQYARVMMYFQGTGRYDAEEVRGFMEEAVGALGGFAEAARGKGGVFWILGGEGPSEADFTVFGALSALLVRPDLQPKVTAMIKGQAALMEYMEGINKVYFPDFDDWP</sequence>
<comment type="similarity">
    <text evidence="1">Belongs to the FAX family.</text>
</comment>
<evidence type="ECO:0000313" key="5">
    <source>
        <dbReference type="Proteomes" id="UP001172155"/>
    </source>
</evidence>
<name>A0AA40EUI1_9PEZI</name>
<feature type="domain" description="Thioredoxin-like fold" evidence="3">
    <location>
        <begin position="25"/>
        <end position="122"/>
    </location>
</feature>
<gene>
    <name evidence="4" type="ORF">B0T18DRAFT_464124</name>
</gene>
<evidence type="ECO:0000256" key="2">
    <source>
        <dbReference type="ARBA" id="ARBA00007409"/>
    </source>
</evidence>
<proteinExistence type="inferred from homology"/>
<dbReference type="SFLD" id="SFLDG01180">
    <property type="entry name" value="SUF1"/>
    <property type="match status" value="1"/>
</dbReference>
<accession>A0AA40EUI1</accession>
<evidence type="ECO:0000259" key="3">
    <source>
        <dbReference type="Pfam" id="PF17172"/>
    </source>
</evidence>
<dbReference type="PANTHER" id="PTHR12289:SF41">
    <property type="entry name" value="FAILED AXON CONNECTIONS-RELATED"/>
    <property type="match status" value="1"/>
</dbReference>
<organism evidence="4 5">
    <name type="scientific">Schizothecium vesticola</name>
    <dbReference type="NCBI Taxonomy" id="314040"/>
    <lineage>
        <taxon>Eukaryota</taxon>
        <taxon>Fungi</taxon>
        <taxon>Dikarya</taxon>
        <taxon>Ascomycota</taxon>
        <taxon>Pezizomycotina</taxon>
        <taxon>Sordariomycetes</taxon>
        <taxon>Sordariomycetidae</taxon>
        <taxon>Sordariales</taxon>
        <taxon>Schizotheciaceae</taxon>
        <taxon>Schizothecium</taxon>
    </lineage>
</organism>
<comment type="caution">
    <text evidence="4">The sequence shown here is derived from an EMBL/GenBank/DDBJ whole genome shotgun (WGS) entry which is preliminary data.</text>
</comment>
<dbReference type="InterPro" id="IPR050931">
    <property type="entry name" value="Mito_Protein_Transport_Metaxin"/>
</dbReference>
<evidence type="ECO:0000256" key="1">
    <source>
        <dbReference type="ARBA" id="ARBA00006475"/>
    </source>
</evidence>
<reference evidence="4" key="1">
    <citation type="submission" date="2023-06" db="EMBL/GenBank/DDBJ databases">
        <title>Genome-scale phylogeny and comparative genomics of the fungal order Sordariales.</title>
        <authorList>
            <consortium name="Lawrence Berkeley National Laboratory"/>
            <person name="Hensen N."/>
            <person name="Bonometti L."/>
            <person name="Westerberg I."/>
            <person name="Brannstrom I.O."/>
            <person name="Guillou S."/>
            <person name="Cros-Aarteil S."/>
            <person name="Calhoun S."/>
            <person name="Haridas S."/>
            <person name="Kuo A."/>
            <person name="Mondo S."/>
            <person name="Pangilinan J."/>
            <person name="Riley R."/>
            <person name="LaButti K."/>
            <person name="Andreopoulos B."/>
            <person name="Lipzen A."/>
            <person name="Chen C."/>
            <person name="Yanf M."/>
            <person name="Daum C."/>
            <person name="Ng V."/>
            <person name="Clum A."/>
            <person name="Steindorff A."/>
            <person name="Ohm R."/>
            <person name="Martin F."/>
            <person name="Silar P."/>
            <person name="Natvig D."/>
            <person name="Lalanne C."/>
            <person name="Gautier V."/>
            <person name="Ament-velasquez S.L."/>
            <person name="Kruys A."/>
            <person name="Hutchinson M.I."/>
            <person name="Powell A.J."/>
            <person name="Barry K."/>
            <person name="Miller A.N."/>
            <person name="Grigoriev I.V."/>
            <person name="Debuchy R."/>
            <person name="Gladieux P."/>
            <person name="Thoren M.H."/>
            <person name="Johannesson H."/>
        </authorList>
    </citation>
    <scope>NUCLEOTIDE SEQUENCE</scope>
    <source>
        <strain evidence="4">SMH3187-1</strain>
    </source>
</reference>
<dbReference type="InterPro" id="IPR040079">
    <property type="entry name" value="Glutathione_S-Trfase"/>
</dbReference>
<dbReference type="SFLD" id="SFLDS00019">
    <property type="entry name" value="Glutathione_Transferase_(cytos"/>
    <property type="match status" value="1"/>
</dbReference>
<keyword evidence="5" id="KW-1185">Reference proteome</keyword>
<dbReference type="PANTHER" id="PTHR12289">
    <property type="entry name" value="METAXIN RELATED"/>
    <property type="match status" value="1"/>
</dbReference>